<evidence type="ECO:0000256" key="5">
    <source>
        <dbReference type="ARBA" id="ARBA00022777"/>
    </source>
</evidence>
<dbReference type="InterPro" id="IPR037006">
    <property type="entry name" value="CheA-like_homodim_sf"/>
</dbReference>
<keyword evidence="3 6" id="KW-0597">Phosphoprotein</keyword>
<dbReference type="SMART" id="SM01231">
    <property type="entry name" value="H-kinase_dim"/>
    <property type="match status" value="1"/>
</dbReference>
<dbReference type="KEGG" id="psl:Psta_3340"/>
<dbReference type="InterPro" id="IPR051315">
    <property type="entry name" value="Bact_Chemotaxis_CheA"/>
</dbReference>
<evidence type="ECO:0000256" key="2">
    <source>
        <dbReference type="ARBA" id="ARBA00012438"/>
    </source>
</evidence>
<dbReference type="PROSITE" id="PS50851">
    <property type="entry name" value="CHEW"/>
    <property type="match status" value="2"/>
</dbReference>
<dbReference type="PRINTS" id="PR00344">
    <property type="entry name" value="BCTRLSENSOR"/>
</dbReference>
<dbReference type="GO" id="GO:0005737">
    <property type="term" value="C:cytoplasm"/>
    <property type="evidence" value="ECO:0007669"/>
    <property type="project" value="InterPro"/>
</dbReference>
<feature type="domain" description="Histidine kinase" evidence="8">
    <location>
        <begin position="384"/>
        <end position="589"/>
    </location>
</feature>
<gene>
    <name evidence="11" type="ordered locus">Psta_3340</name>
</gene>
<evidence type="ECO:0000259" key="10">
    <source>
        <dbReference type="PROSITE" id="PS50894"/>
    </source>
</evidence>
<evidence type="ECO:0000313" key="11">
    <source>
        <dbReference type="EMBL" id="ADB18004.1"/>
    </source>
</evidence>
<dbReference type="SUPFAM" id="SSF50341">
    <property type="entry name" value="CheW-like"/>
    <property type="match status" value="2"/>
</dbReference>
<dbReference type="InterPro" id="IPR008207">
    <property type="entry name" value="Sig_transdc_His_kin_Hpt_dom"/>
</dbReference>
<dbReference type="AlphaFoldDB" id="D2QXS7"/>
<evidence type="ECO:0000256" key="4">
    <source>
        <dbReference type="ARBA" id="ARBA00022679"/>
    </source>
</evidence>
<dbReference type="HOGENOM" id="CLU_000650_5_2_0"/>
<dbReference type="InterPro" id="IPR036061">
    <property type="entry name" value="CheW-like_dom_sf"/>
</dbReference>
<dbReference type="GO" id="GO:0006935">
    <property type="term" value="P:chemotaxis"/>
    <property type="evidence" value="ECO:0007669"/>
    <property type="project" value="InterPro"/>
</dbReference>
<dbReference type="SMART" id="SM00260">
    <property type="entry name" value="CheW"/>
    <property type="match status" value="2"/>
</dbReference>
<evidence type="ECO:0000259" key="8">
    <source>
        <dbReference type="PROSITE" id="PS50109"/>
    </source>
</evidence>
<dbReference type="Gene3D" id="2.30.30.40">
    <property type="entry name" value="SH3 Domains"/>
    <property type="match status" value="1"/>
</dbReference>
<dbReference type="PROSITE" id="PS50894">
    <property type="entry name" value="HPT"/>
    <property type="match status" value="2"/>
</dbReference>
<dbReference type="InterPro" id="IPR036641">
    <property type="entry name" value="HPT_dom_sf"/>
</dbReference>
<evidence type="ECO:0000256" key="6">
    <source>
        <dbReference type="PROSITE-ProRule" id="PRU00110"/>
    </source>
</evidence>
<dbReference type="InterPro" id="IPR003594">
    <property type="entry name" value="HATPase_dom"/>
</dbReference>
<dbReference type="Gene3D" id="3.30.565.10">
    <property type="entry name" value="Histidine kinase-like ATPase, C-terminal domain"/>
    <property type="match status" value="1"/>
</dbReference>
<dbReference type="SUPFAM" id="SSF55874">
    <property type="entry name" value="ATPase domain of HSP90 chaperone/DNA topoisomerase II/histidine kinase"/>
    <property type="match status" value="1"/>
</dbReference>
<feature type="domain" description="CheW-like" evidence="9">
    <location>
        <begin position="756"/>
        <end position="889"/>
    </location>
</feature>
<evidence type="ECO:0000313" key="12">
    <source>
        <dbReference type="Proteomes" id="UP000001887"/>
    </source>
</evidence>
<organism evidence="11 12">
    <name type="scientific">Pirellula staleyi (strain ATCC 27377 / DSM 6068 / ICPB 4128)</name>
    <name type="common">Pirella staleyi</name>
    <dbReference type="NCBI Taxonomy" id="530564"/>
    <lineage>
        <taxon>Bacteria</taxon>
        <taxon>Pseudomonadati</taxon>
        <taxon>Planctomycetota</taxon>
        <taxon>Planctomycetia</taxon>
        <taxon>Pirellulales</taxon>
        <taxon>Pirellulaceae</taxon>
        <taxon>Pirellula</taxon>
    </lineage>
</organism>
<protein>
    <recommendedName>
        <fullName evidence="2">histidine kinase</fullName>
        <ecNumber evidence="2">2.7.13.3</ecNumber>
    </recommendedName>
</protein>
<dbReference type="EC" id="2.7.13.3" evidence="2"/>
<feature type="modified residue" description="Phosphohistidine" evidence="6">
    <location>
        <position position="210"/>
    </location>
</feature>
<dbReference type="InterPro" id="IPR005467">
    <property type="entry name" value="His_kinase_dom"/>
</dbReference>
<dbReference type="Pfam" id="PF01584">
    <property type="entry name" value="CheW"/>
    <property type="match status" value="2"/>
</dbReference>
<reference evidence="11 12" key="1">
    <citation type="journal article" date="2009" name="Stand. Genomic Sci.">
        <title>Complete genome sequence of Pirellula staleyi type strain (ATCC 27377).</title>
        <authorList>
            <person name="Clum A."/>
            <person name="Tindall B.J."/>
            <person name="Sikorski J."/>
            <person name="Ivanova N."/>
            <person name="Mavrommatis K."/>
            <person name="Lucas S."/>
            <person name="Glavina del Rio T."/>
            <person name="Nolan M."/>
            <person name="Chen F."/>
            <person name="Tice H."/>
            <person name="Pitluck S."/>
            <person name="Cheng J.F."/>
            <person name="Chertkov O."/>
            <person name="Brettin T."/>
            <person name="Han C."/>
            <person name="Detter J.C."/>
            <person name="Kuske C."/>
            <person name="Bruce D."/>
            <person name="Goodwin L."/>
            <person name="Ovchinikova G."/>
            <person name="Pati A."/>
            <person name="Mikhailova N."/>
            <person name="Chen A."/>
            <person name="Palaniappan K."/>
            <person name="Land M."/>
            <person name="Hauser L."/>
            <person name="Chang Y.J."/>
            <person name="Jeffries C.D."/>
            <person name="Chain P."/>
            <person name="Rohde M."/>
            <person name="Goker M."/>
            <person name="Bristow J."/>
            <person name="Eisen J.A."/>
            <person name="Markowitz V."/>
            <person name="Hugenholtz P."/>
            <person name="Kyrpides N.C."/>
            <person name="Klenk H.P."/>
            <person name="Lapidus A."/>
        </authorList>
    </citation>
    <scope>NUCLEOTIDE SEQUENCE [LARGE SCALE GENOMIC DNA]</scope>
    <source>
        <strain evidence="12">ATCC 27377 / DSM 6068 / ICPB 4128</strain>
    </source>
</reference>
<dbReference type="Proteomes" id="UP000001887">
    <property type="component" value="Chromosome"/>
</dbReference>
<dbReference type="Gene3D" id="2.40.50.180">
    <property type="entry name" value="CheA-289, Domain 4"/>
    <property type="match status" value="1"/>
</dbReference>
<sequence length="895" mass="96413">MTEAFLQDEVLINEFVAESLEHLAQVENDLLSIESASTSSRTEIVNNVFRAVHSIKGAAGFLALHRINELAHALEEVLGALRDGKVESSSKLTDITLRAIDKLKSMLSDVHHQADVAVEEDVTALGHLLVPGSVVVGTSAPLATLVASTSCAEDPTADTLLAAEGISPDAIRDFLLESHENIDQIEHELQLLDRGTHNDQTIRSVFRSVHTMKGAAGFLGYKNLENVAHACENLLGQLRSGKLQWNATISAALSSTIDLFRELILTIEAKHHDRQIDVSVVKSQLARLSEGSELAASTPESLAVSVVTAAAVTPSSQSAQPAASSPMEEAASKPSGASVAESSIRVDVALLDRLMNCVGELVLARNQILQLTSNTGDRNFLSASQRLNLITSELQEGVMKTRMQPIGNAWSKFPRVVRDLAAQCGKRVELVMEGRETELDKTIIEAIKDPLTHLVRNSVDHGIEPSAERLAAGKPAEGTVTLRAFHEGGQVIIEVTDDGRGLNFPRIRAKALERGLITESQAAQLSDHDTAPLIFLPGFSTAEKVTHVSGRGVGMDVVKTNIERIGGHIDIQSQTGSSTTMKITIPLTLAIIPALIVSAEGDRFAIPQQSLVELVHISKSDSSRMIERIHHAPVYRLRGKLLPLVSLRSLLQLPERPEWDRAGAHDLSVVVLKANDSQFGLVVDTISDTEEIVVKPLSRHLQNLTMYAGATVMGDGRVALILDVLGLARYANVLTGKTISSEQTQPDGGASSATALETILVAEIASGRRVAIPISKVSRLEEFSVSKLENSDGRRVIQYRDQILPITALSRLLGEEARPLSEGKSMSVVVFEHQQTLLGIAVTRVIDVLETSLEMLHTSHRAGLSGSAIIQGAVTDLVDTDQLLRLAQTENSLLV</sequence>
<dbReference type="eggNOG" id="COG2198">
    <property type="taxonomic scope" value="Bacteria"/>
</dbReference>
<dbReference type="CDD" id="cd16916">
    <property type="entry name" value="HATPase_CheA-like"/>
    <property type="match status" value="1"/>
</dbReference>
<name>D2QXS7_PIRSD</name>
<dbReference type="STRING" id="530564.Psta_3340"/>
<dbReference type="SMART" id="SM00387">
    <property type="entry name" value="HATPase_c"/>
    <property type="match status" value="1"/>
</dbReference>
<comment type="catalytic activity">
    <reaction evidence="1">
        <text>ATP + protein L-histidine = ADP + protein N-phospho-L-histidine.</text>
        <dbReference type="EC" id="2.7.13.3"/>
    </reaction>
</comment>
<dbReference type="EMBL" id="CP001848">
    <property type="protein sequence ID" value="ADB18004.1"/>
    <property type="molecule type" value="Genomic_DNA"/>
</dbReference>
<dbReference type="CDD" id="cd00088">
    <property type="entry name" value="HPT"/>
    <property type="match status" value="2"/>
</dbReference>
<dbReference type="Pfam" id="PF02895">
    <property type="entry name" value="H-kinase_dim"/>
    <property type="match status" value="1"/>
</dbReference>
<dbReference type="PANTHER" id="PTHR43395:SF1">
    <property type="entry name" value="CHEMOTAXIS PROTEIN CHEA"/>
    <property type="match status" value="1"/>
</dbReference>
<dbReference type="Gene3D" id="1.10.287.560">
    <property type="entry name" value="Histidine kinase CheA-like, homodimeric domain"/>
    <property type="match status" value="1"/>
</dbReference>
<dbReference type="PANTHER" id="PTHR43395">
    <property type="entry name" value="SENSOR HISTIDINE KINASE CHEA"/>
    <property type="match status" value="1"/>
</dbReference>
<dbReference type="Pfam" id="PF02518">
    <property type="entry name" value="HATPase_c"/>
    <property type="match status" value="1"/>
</dbReference>
<dbReference type="Gene3D" id="1.20.120.160">
    <property type="entry name" value="HPT domain"/>
    <property type="match status" value="2"/>
</dbReference>
<feature type="domain" description="CheW-like" evidence="9">
    <location>
        <begin position="591"/>
        <end position="733"/>
    </location>
</feature>
<keyword evidence="12" id="KW-1185">Reference proteome</keyword>
<feature type="domain" description="HPt" evidence="10">
    <location>
        <begin position="4"/>
        <end position="110"/>
    </location>
</feature>
<dbReference type="GO" id="GO:0000155">
    <property type="term" value="F:phosphorelay sensor kinase activity"/>
    <property type="evidence" value="ECO:0007669"/>
    <property type="project" value="InterPro"/>
</dbReference>
<feature type="domain" description="HPt" evidence="10">
    <location>
        <begin position="163"/>
        <end position="270"/>
    </location>
</feature>
<evidence type="ECO:0000256" key="1">
    <source>
        <dbReference type="ARBA" id="ARBA00000085"/>
    </source>
</evidence>
<dbReference type="SMART" id="SM00073">
    <property type="entry name" value="HPT"/>
    <property type="match status" value="2"/>
</dbReference>
<dbReference type="Pfam" id="PF01627">
    <property type="entry name" value="Hpt"/>
    <property type="match status" value="2"/>
</dbReference>
<keyword evidence="5 11" id="KW-0418">Kinase</keyword>
<evidence type="ECO:0000256" key="3">
    <source>
        <dbReference type="ARBA" id="ARBA00022553"/>
    </source>
</evidence>
<proteinExistence type="predicted"/>
<feature type="compositionally biased region" description="Low complexity" evidence="7">
    <location>
        <begin position="315"/>
        <end position="335"/>
    </location>
</feature>
<dbReference type="FunFam" id="3.30.565.10:FF:000016">
    <property type="entry name" value="Chemotaxis protein CheA, putative"/>
    <property type="match status" value="1"/>
</dbReference>
<dbReference type="SUPFAM" id="SSF47226">
    <property type="entry name" value="Histidine-containing phosphotransfer domain, HPT domain"/>
    <property type="match status" value="2"/>
</dbReference>
<evidence type="ECO:0000259" key="9">
    <source>
        <dbReference type="PROSITE" id="PS50851"/>
    </source>
</evidence>
<dbReference type="InterPro" id="IPR004358">
    <property type="entry name" value="Sig_transdc_His_kin-like_C"/>
</dbReference>
<keyword evidence="4" id="KW-0808">Transferase</keyword>
<feature type="region of interest" description="Disordered" evidence="7">
    <location>
        <begin position="315"/>
        <end position="336"/>
    </location>
</feature>
<dbReference type="InterPro" id="IPR036097">
    <property type="entry name" value="HisK_dim/P_sf"/>
</dbReference>
<dbReference type="InterPro" id="IPR002545">
    <property type="entry name" value="CheW-lke_dom"/>
</dbReference>
<evidence type="ECO:0000256" key="7">
    <source>
        <dbReference type="SAM" id="MobiDB-lite"/>
    </source>
</evidence>
<dbReference type="CDD" id="cd00731">
    <property type="entry name" value="CheA_reg"/>
    <property type="match status" value="1"/>
</dbReference>
<feature type="modified residue" description="Phosphohistidine" evidence="6">
    <location>
        <position position="53"/>
    </location>
</feature>
<dbReference type="eggNOG" id="COG0643">
    <property type="taxonomic scope" value="Bacteria"/>
</dbReference>
<dbReference type="OrthoDB" id="9803176at2"/>
<dbReference type="PROSITE" id="PS50109">
    <property type="entry name" value="HIS_KIN"/>
    <property type="match status" value="1"/>
</dbReference>
<dbReference type="SUPFAM" id="SSF47384">
    <property type="entry name" value="Homodimeric domain of signal transducing histidine kinase"/>
    <property type="match status" value="1"/>
</dbReference>
<accession>D2QXS7</accession>
<dbReference type="InterPro" id="IPR036890">
    <property type="entry name" value="HATPase_C_sf"/>
</dbReference>
<dbReference type="InterPro" id="IPR004105">
    <property type="entry name" value="CheA-like_dim"/>
</dbReference>